<proteinExistence type="predicted"/>
<dbReference type="RefSeq" id="WP_307394203.1">
    <property type="nucleotide sequence ID" value="NZ_BAAADK010000048.1"/>
</dbReference>
<evidence type="ECO:0000313" key="2">
    <source>
        <dbReference type="Proteomes" id="UP001235840"/>
    </source>
</evidence>
<keyword evidence="2" id="KW-1185">Reference proteome</keyword>
<accession>A0ABT9VYX1</accession>
<evidence type="ECO:0000313" key="1">
    <source>
        <dbReference type="EMBL" id="MDQ0166198.1"/>
    </source>
</evidence>
<protein>
    <submittedName>
        <fullName evidence="1">Uncharacterized protein</fullName>
    </submittedName>
</protein>
<name>A0ABT9VYX1_9BACI</name>
<organism evidence="1 2">
    <name type="scientific">Caldalkalibacillus horti</name>
    <dbReference type="NCBI Taxonomy" id="77523"/>
    <lineage>
        <taxon>Bacteria</taxon>
        <taxon>Bacillati</taxon>
        <taxon>Bacillota</taxon>
        <taxon>Bacilli</taxon>
        <taxon>Bacillales</taxon>
        <taxon>Bacillaceae</taxon>
        <taxon>Caldalkalibacillus</taxon>
    </lineage>
</organism>
<dbReference type="EMBL" id="JAUSTY010000007">
    <property type="protein sequence ID" value="MDQ0166198.1"/>
    <property type="molecule type" value="Genomic_DNA"/>
</dbReference>
<sequence length="217" mass="24463">MELDVGKGMYVTNHCEENIYLLQMPNKDWEWSDVGFGMLSTLYSLESTSMSTITAINSLSKLQTVIFTVKKALGNLSRTVQTVAVTNKSMESTVSTGGNDTYRKAAEARREIIKFFEREGLLIQPHEHMEVSNKKNDNPVRISGPSDCNSIFGYSESTLLIVTESLSRISLLRTNNDWSWIVEPGMIIRSKEAHFSLPDKEAGYYRFSAFNKQLLGV</sequence>
<dbReference type="Proteomes" id="UP001235840">
    <property type="component" value="Unassembled WGS sequence"/>
</dbReference>
<gene>
    <name evidence="1" type="ORF">J2S11_002099</name>
</gene>
<reference evidence="1 2" key="1">
    <citation type="submission" date="2023-07" db="EMBL/GenBank/DDBJ databases">
        <title>Genomic Encyclopedia of Type Strains, Phase IV (KMG-IV): sequencing the most valuable type-strain genomes for metagenomic binning, comparative biology and taxonomic classification.</title>
        <authorList>
            <person name="Goeker M."/>
        </authorList>
    </citation>
    <scope>NUCLEOTIDE SEQUENCE [LARGE SCALE GENOMIC DNA]</scope>
    <source>
        <strain evidence="1 2">DSM 12751</strain>
    </source>
</reference>
<comment type="caution">
    <text evidence="1">The sequence shown here is derived from an EMBL/GenBank/DDBJ whole genome shotgun (WGS) entry which is preliminary data.</text>
</comment>